<gene>
    <name evidence="3" type="ORF">JOC58_001977</name>
</gene>
<reference evidence="3 4" key="1">
    <citation type="submission" date="2023-07" db="EMBL/GenBank/DDBJ databases">
        <title>Genomic Encyclopedia of Type Strains, Phase IV (KMG-IV): sequencing the most valuable type-strain genomes for metagenomic binning, comparative biology and taxonomic classification.</title>
        <authorList>
            <person name="Goeker M."/>
        </authorList>
    </citation>
    <scope>NUCLEOTIDE SEQUENCE [LARGE SCALE GENOMIC DNA]</scope>
    <source>
        <strain evidence="3 4">DSM 22170</strain>
    </source>
</reference>
<evidence type="ECO:0000259" key="2">
    <source>
        <dbReference type="Pfam" id="PF07833"/>
    </source>
</evidence>
<comment type="caution">
    <text evidence="3">The sequence shown here is derived from an EMBL/GenBank/DDBJ whole genome shotgun (WGS) entry which is preliminary data.</text>
</comment>
<dbReference type="RefSeq" id="WP_188775792.1">
    <property type="nucleotide sequence ID" value="NZ_BMMB01000005.1"/>
</dbReference>
<evidence type="ECO:0000313" key="4">
    <source>
        <dbReference type="Proteomes" id="UP001185028"/>
    </source>
</evidence>
<feature type="chain" id="PRO_5045803262" evidence="1">
    <location>
        <begin position="28"/>
        <end position="564"/>
    </location>
</feature>
<dbReference type="Gene3D" id="3.30.457.10">
    <property type="entry name" value="Copper amine oxidase-like, N-terminal domain"/>
    <property type="match status" value="2"/>
</dbReference>
<feature type="signal peptide" evidence="1">
    <location>
        <begin position="1"/>
        <end position="27"/>
    </location>
</feature>
<name>A0ABU1IY37_9BACL</name>
<dbReference type="EMBL" id="JAVDQH010000006">
    <property type="protein sequence ID" value="MDR6244084.1"/>
    <property type="molecule type" value="Genomic_DNA"/>
</dbReference>
<keyword evidence="4" id="KW-1185">Reference proteome</keyword>
<organism evidence="3 4">
    <name type="scientific">Paenibacillus hunanensis</name>
    <dbReference type="NCBI Taxonomy" id="539262"/>
    <lineage>
        <taxon>Bacteria</taxon>
        <taxon>Bacillati</taxon>
        <taxon>Bacillota</taxon>
        <taxon>Bacilli</taxon>
        <taxon>Bacillales</taxon>
        <taxon>Paenibacillaceae</taxon>
        <taxon>Paenibacillus</taxon>
    </lineage>
</organism>
<protein>
    <submittedName>
        <fullName evidence="3">Cytochrome c556</fullName>
    </submittedName>
</protein>
<feature type="domain" description="Copper amine oxidase-like N-terminal" evidence="2">
    <location>
        <begin position="455"/>
        <end position="555"/>
    </location>
</feature>
<dbReference type="Pfam" id="PF07833">
    <property type="entry name" value="Cu_amine_oxidN1"/>
    <property type="match status" value="1"/>
</dbReference>
<evidence type="ECO:0000313" key="3">
    <source>
        <dbReference type="EMBL" id="MDR6244084.1"/>
    </source>
</evidence>
<dbReference type="Proteomes" id="UP001185028">
    <property type="component" value="Unassembled WGS sequence"/>
</dbReference>
<accession>A0ABU1IY37</accession>
<dbReference type="InterPro" id="IPR012854">
    <property type="entry name" value="Cu_amine_oxidase-like_N"/>
</dbReference>
<dbReference type="InterPro" id="IPR036582">
    <property type="entry name" value="Mao_N_sf"/>
</dbReference>
<proteinExistence type="predicted"/>
<dbReference type="SUPFAM" id="SSF55383">
    <property type="entry name" value="Copper amine oxidase, domain N"/>
    <property type="match status" value="2"/>
</dbReference>
<keyword evidence="1" id="KW-0732">Signal</keyword>
<sequence length="564" mass="60908">MMFKSVLSKIGILLMAVVLIVPTTAGAAATSKGAGADLRATLGQILGEHALLAIIAMQKGIDGKADFDQAAAALNANTDDLSAAVASVYGNAAGDAFKKIWSSHIGYFVDYVKATAANDSAAKQKAKDELNEYKVTQAKFFADANPNLQQAALEAGLTEHINMLLTAFDAYVAKDYTKAYDTADQAYKHMFMFGDILSAAIEKQFPNKFTSDMSTTQASDLRSALGIILGEHATLAVWAMQKGIDGAPDFNQAAGLLNKNTDELSAAVASVYGNAAGDAFKTIWSSHIGYFVDYVKATAAKDEAAKKKAKDELNEYKVTQAKFFADANPNLQQSALEAGLTEHINMLLMAFDDYVAKDYTKVYSQERMAYAHMFMFADILSEAIVMQYPDKFGGTSSGGSTTPSTGGTMPSTGGMDGMNHGGTTGGMNGTTSADASPELQTKVIQFTVGSKMYMVNGQSMMMTTKPIMYNNRTYIPLRYLAANIGAKISFNNTMKSTTLNTGSDVLEFWNNSRRYKINNMLMMTDSMVISRDGRTLVPVRFVAETFEWNVTYNSNGMVTLSKTY</sequence>
<evidence type="ECO:0000256" key="1">
    <source>
        <dbReference type="SAM" id="SignalP"/>
    </source>
</evidence>